<dbReference type="Pfam" id="PF13517">
    <property type="entry name" value="FG-GAP_3"/>
    <property type="match status" value="1"/>
</dbReference>
<dbReference type="PANTHER" id="PTHR46580">
    <property type="entry name" value="SENSOR KINASE-RELATED"/>
    <property type="match status" value="1"/>
</dbReference>
<organism evidence="7 8">
    <name type="scientific">Mucilaginibacter pallidiroseus</name>
    <dbReference type="NCBI Taxonomy" id="2599295"/>
    <lineage>
        <taxon>Bacteria</taxon>
        <taxon>Pseudomonadati</taxon>
        <taxon>Bacteroidota</taxon>
        <taxon>Sphingobacteriia</taxon>
        <taxon>Sphingobacteriales</taxon>
        <taxon>Sphingobacteriaceae</taxon>
        <taxon>Mucilaginibacter</taxon>
    </lineage>
</organism>
<evidence type="ECO:0000256" key="1">
    <source>
        <dbReference type="ARBA" id="ARBA00022617"/>
    </source>
</evidence>
<dbReference type="InterPro" id="IPR028994">
    <property type="entry name" value="Integrin_alpha_N"/>
</dbReference>
<dbReference type="Proteomes" id="UP000320042">
    <property type="component" value="Unassembled WGS sequence"/>
</dbReference>
<dbReference type="EMBL" id="VOEJ01000006">
    <property type="protein sequence ID" value="TWR27516.1"/>
    <property type="molecule type" value="Genomic_DNA"/>
</dbReference>
<reference evidence="7 8" key="1">
    <citation type="submission" date="2019-07" db="EMBL/GenBank/DDBJ databases">
        <authorList>
            <person name="Kim J."/>
        </authorList>
    </citation>
    <scope>NUCLEOTIDE SEQUENCE [LARGE SCALE GENOMIC DNA]</scope>
    <source>
        <strain evidence="8">dk17</strain>
    </source>
</reference>
<keyword evidence="2 5" id="KW-0479">Metal-binding</keyword>
<protein>
    <submittedName>
        <fullName evidence="7">VCBS repeat-containing protein</fullName>
    </submittedName>
</protein>
<dbReference type="GO" id="GO:0009055">
    <property type="term" value="F:electron transfer activity"/>
    <property type="evidence" value="ECO:0007669"/>
    <property type="project" value="InterPro"/>
</dbReference>
<sequence>MDTKRYLNLMNVKTWVLGGLACLTLHTGLNAFTIKRSSQQGDDKGRSLFIKYCSICHMQPSPASLTKEVWRSGVLPVMASRMGIIYPGYDPLRGLSAEERKIVTQNNIIPDQPMLTDQEWKQLSAYIINAAPDSIAVDEKRLTRNLPLTSFVAKDVKIDGQKPSLITSLRFNRQTKTLWIGDFYNRVYNWQSGKGVVNTIKTASPAVDFTFNGADTYFTEIGKLYPTELSTGSFVKYAAGNSTTTLPALHRPVSSVVEDLNNDGVPEIVVCNFGNKIGSLSLFVPDKNGSYKEKVLLQLPGAIKCYVRDMDGDGKKDIIAMFAQGDESVYIFSQKDKLKFSAKRVLRFPPNYGTTDMVLTDYNNDGLTDIITVHGDNADYSNILKPYHGIRININTGGGSFKEKFFYPVYGVTRVLAEDFDKDGDIDFAASAFFPDFTKLVDESFVYLENVDKDRFKFKAYTVKRDVPIKSLALIKADVDGDGDMDIVAGNFAQSPGKVPKALDDKWKATDYGLTIFVNQLYQPK</sequence>
<gene>
    <name evidence="7" type="ORF">FPZ43_13660</name>
</gene>
<dbReference type="AlphaFoldDB" id="A0A563U856"/>
<evidence type="ECO:0000313" key="7">
    <source>
        <dbReference type="EMBL" id="TWR27516.1"/>
    </source>
</evidence>
<evidence type="ECO:0000256" key="4">
    <source>
        <dbReference type="ARBA" id="ARBA00023004"/>
    </source>
</evidence>
<keyword evidence="3" id="KW-0732">Signal</keyword>
<proteinExistence type="predicted"/>
<evidence type="ECO:0000259" key="6">
    <source>
        <dbReference type="PROSITE" id="PS51007"/>
    </source>
</evidence>
<dbReference type="SUPFAM" id="SSF69318">
    <property type="entry name" value="Integrin alpha N-terminal domain"/>
    <property type="match status" value="1"/>
</dbReference>
<dbReference type="GO" id="GO:0020037">
    <property type="term" value="F:heme binding"/>
    <property type="evidence" value="ECO:0007669"/>
    <property type="project" value="InterPro"/>
</dbReference>
<evidence type="ECO:0000256" key="5">
    <source>
        <dbReference type="PROSITE-ProRule" id="PRU00433"/>
    </source>
</evidence>
<evidence type="ECO:0000256" key="3">
    <source>
        <dbReference type="ARBA" id="ARBA00022729"/>
    </source>
</evidence>
<keyword evidence="8" id="KW-1185">Reference proteome</keyword>
<dbReference type="PANTHER" id="PTHR46580:SF4">
    <property type="entry name" value="ATP_GTP-BINDING PROTEIN"/>
    <property type="match status" value="1"/>
</dbReference>
<dbReference type="InterPro" id="IPR036909">
    <property type="entry name" value="Cyt_c-like_dom_sf"/>
</dbReference>
<dbReference type="GO" id="GO:0046872">
    <property type="term" value="F:metal ion binding"/>
    <property type="evidence" value="ECO:0007669"/>
    <property type="project" value="UniProtKB-KW"/>
</dbReference>
<accession>A0A563U856</accession>
<dbReference type="SUPFAM" id="SSF46626">
    <property type="entry name" value="Cytochrome c"/>
    <property type="match status" value="1"/>
</dbReference>
<dbReference type="InterPro" id="IPR009056">
    <property type="entry name" value="Cyt_c-like_dom"/>
</dbReference>
<dbReference type="Gene3D" id="2.130.10.130">
    <property type="entry name" value="Integrin alpha, N-terminal"/>
    <property type="match status" value="1"/>
</dbReference>
<feature type="domain" description="Cytochrome c" evidence="6">
    <location>
        <begin position="40"/>
        <end position="131"/>
    </location>
</feature>
<evidence type="ECO:0000256" key="2">
    <source>
        <dbReference type="ARBA" id="ARBA00022723"/>
    </source>
</evidence>
<keyword evidence="1 5" id="KW-0349">Heme</keyword>
<name>A0A563U856_9SPHI</name>
<comment type="caution">
    <text evidence="7">The sequence shown here is derived from an EMBL/GenBank/DDBJ whole genome shotgun (WGS) entry which is preliminary data.</text>
</comment>
<evidence type="ECO:0000313" key="8">
    <source>
        <dbReference type="Proteomes" id="UP000320042"/>
    </source>
</evidence>
<dbReference type="OrthoDB" id="974255at2"/>
<dbReference type="InterPro" id="IPR013517">
    <property type="entry name" value="FG-GAP"/>
</dbReference>
<keyword evidence="4 5" id="KW-0408">Iron</keyword>
<dbReference type="PROSITE" id="PS51007">
    <property type="entry name" value="CYTC"/>
    <property type="match status" value="1"/>
</dbReference>